<dbReference type="EMBL" id="AQPN01000020">
    <property type="protein sequence ID" value="EOR96273.1"/>
    <property type="molecule type" value="Genomic_DNA"/>
</dbReference>
<name>R9GX92_9SPHI</name>
<evidence type="ECO:0000313" key="2">
    <source>
        <dbReference type="Proteomes" id="UP000014174"/>
    </source>
</evidence>
<evidence type="ECO:0000313" key="1">
    <source>
        <dbReference type="EMBL" id="EOR96273.1"/>
    </source>
</evidence>
<comment type="caution">
    <text evidence="1">The sequence shown here is derived from an EMBL/GenBank/DDBJ whole genome shotgun (WGS) entry which is preliminary data.</text>
</comment>
<reference evidence="1 2" key="1">
    <citation type="journal article" date="2013" name="Genome Announc.">
        <title>Draft Genome Sequence of Arcticibacter svalbardensis Strain MN12-7T, a Member of the Family Sphingobacteriaceae Isolated from an Arctic Soil Sample.</title>
        <authorList>
            <person name="Shivaji S."/>
            <person name="Ara S."/>
            <person name="Prasad S."/>
            <person name="Manasa B.P."/>
            <person name="Begum Z."/>
            <person name="Singh A."/>
            <person name="Kumar Pinnaka A."/>
        </authorList>
    </citation>
    <scope>NUCLEOTIDE SEQUENCE [LARGE SCALE GENOMIC DNA]</scope>
    <source>
        <strain evidence="1 2">MN12-7</strain>
    </source>
</reference>
<dbReference type="AlphaFoldDB" id="R9GX92"/>
<protein>
    <submittedName>
        <fullName evidence="1">Uncharacterized protein</fullName>
    </submittedName>
</protein>
<organism evidence="1 2">
    <name type="scientific">Arcticibacter svalbardensis MN12-7</name>
    <dbReference type="NCBI Taxonomy" id="1150600"/>
    <lineage>
        <taxon>Bacteria</taxon>
        <taxon>Pseudomonadati</taxon>
        <taxon>Bacteroidota</taxon>
        <taxon>Sphingobacteriia</taxon>
        <taxon>Sphingobacteriales</taxon>
        <taxon>Sphingobacteriaceae</taxon>
        <taxon>Arcticibacter</taxon>
    </lineage>
</organism>
<dbReference type="Proteomes" id="UP000014174">
    <property type="component" value="Unassembled WGS sequence"/>
</dbReference>
<gene>
    <name evidence="1" type="ORF">ADIARSV_0508</name>
</gene>
<proteinExistence type="predicted"/>
<keyword evidence="2" id="KW-1185">Reference proteome</keyword>
<sequence>MAVEMMLFRLHCISIGVPELKLAEDLILNLFFIGLFPA</sequence>
<accession>R9GX92</accession>